<keyword evidence="2" id="KW-0328">Glycosyltransferase</keyword>
<accession>A0ABS4WI83</accession>
<dbReference type="EC" id="2.4.-.-" evidence="2"/>
<dbReference type="GO" id="GO:0016757">
    <property type="term" value="F:glycosyltransferase activity"/>
    <property type="evidence" value="ECO:0007669"/>
    <property type="project" value="UniProtKB-KW"/>
</dbReference>
<gene>
    <name evidence="2" type="ORF">JOF46_003832</name>
</gene>
<evidence type="ECO:0000313" key="2">
    <source>
        <dbReference type="EMBL" id="MBP2375920.1"/>
    </source>
</evidence>
<evidence type="ECO:0000256" key="1">
    <source>
        <dbReference type="ARBA" id="ARBA00022679"/>
    </source>
</evidence>
<keyword evidence="3" id="KW-1185">Reference proteome</keyword>
<comment type="caution">
    <text evidence="2">The sequence shown here is derived from an EMBL/GenBank/DDBJ whole genome shotgun (WGS) entry which is preliminary data.</text>
</comment>
<dbReference type="PANTHER" id="PTHR46401:SF2">
    <property type="entry name" value="GLYCOSYLTRANSFERASE WBBK-RELATED"/>
    <property type="match status" value="1"/>
</dbReference>
<proteinExistence type="predicted"/>
<dbReference type="EMBL" id="JAGIOE010000001">
    <property type="protein sequence ID" value="MBP2375920.1"/>
    <property type="molecule type" value="Genomic_DNA"/>
</dbReference>
<keyword evidence="1 2" id="KW-0808">Transferase</keyword>
<sequence length="379" mass="41868">MNAENPAMVVVIAGSRWEDTRGTDHRLAEALAKRTRVLWVDPPVPFAGPASEGKPALFPGFEIDGLRPDLLRLRVVVPPGFTRVVIRSVATSLQARAIRLALTELNIESVAKIVLSPRERFPRTVPGINILHVTDDWEAGAELMGLSKNAVRKTLDANVHDADVISAVSPYLAELLERQSAKKVVVLPNGCAAQGMRSEERASARRPVAGLVGQLNERLDMDYLEALADSGVRVEVIGPRRDRSPDTSGRLDRFLESKNVVWRGEMPEALLCQEIEEFSVGITPYADNDFNRSSFPIKTLDYLAAGLPVIATDLPAVRWLGSHLIKVVRSPEEFVRSVRNAIDTEYRFSDAQERRDFANQHTWDARARELLALIAGGST</sequence>
<organism evidence="2 3">
    <name type="scientific">Paeniglutamicibacter psychrophenolicus</name>
    <dbReference type="NCBI Taxonomy" id="257454"/>
    <lineage>
        <taxon>Bacteria</taxon>
        <taxon>Bacillati</taxon>
        <taxon>Actinomycetota</taxon>
        <taxon>Actinomycetes</taxon>
        <taxon>Micrococcales</taxon>
        <taxon>Micrococcaceae</taxon>
        <taxon>Paeniglutamicibacter</taxon>
    </lineage>
</organism>
<name>A0ABS4WI83_9MICC</name>
<evidence type="ECO:0000313" key="3">
    <source>
        <dbReference type="Proteomes" id="UP000766570"/>
    </source>
</evidence>
<dbReference type="RefSeq" id="WP_209910209.1">
    <property type="nucleotide sequence ID" value="NZ_BAAAMI010000023.1"/>
</dbReference>
<dbReference type="Proteomes" id="UP000766570">
    <property type="component" value="Unassembled WGS sequence"/>
</dbReference>
<reference evidence="2 3" key="1">
    <citation type="submission" date="2021-03" db="EMBL/GenBank/DDBJ databases">
        <title>Sequencing the genomes of 1000 actinobacteria strains.</title>
        <authorList>
            <person name="Klenk H.-P."/>
        </authorList>
    </citation>
    <scope>NUCLEOTIDE SEQUENCE [LARGE SCALE GENOMIC DNA]</scope>
    <source>
        <strain evidence="2 3">DSM 15454</strain>
    </source>
</reference>
<dbReference type="SUPFAM" id="SSF53756">
    <property type="entry name" value="UDP-Glycosyltransferase/glycogen phosphorylase"/>
    <property type="match status" value="1"/>
</dbReference>
<dbReference type="PANTHER" id="PTHR46401">
    <property type="entry name" value="GLYCOSYLTRANSFERASE WBBK-RELATED"/>
    <property type="match status" value="1"/>
</dbReference>
<dbReference type="Gene3D" id="3.40.50.2000">
    <property type="entry name" value="Glycogen Phosphorylase B"/>
    <property type="match status" value="1"/>
</dbReference>
<protein>
    <submittedName>
        <fullName evidence="2">Teichuronic acid biosynthesis glycosyltransferase TuaH</fullName>
        <ecNumber evidence="2">2.4.-.-</ecNumber>
    </submittedName>
</protein>
<dbReference type="Pfam" id="PF13692">
    <property type="entry name" value="Glyco_trans_1_4"/>
    <property type="match status" value="1"/>
</dbReference>